<sequence length="238" mass="27198">MIRLLKSELLKLKNSGIFSLLISIPIFILLLSFAREKKGFIDWIDLYVSIIPFYAQFLFPILICVIMAILMKIEHSGNGWRKMLSLPIRRGNFYITKLIIGYILVLINVILVSCALVLIGKINGITDPINYEVLFKGPIIAYISAFPIILIQYLLSVNLTNSLYSIGIGLILNMPAILAANSKRFWMYYIWDYPILSFYGGFNEALQKEFNYPIASLIIFSIIFLVGLVCLKRRDVLN</sequence>
<keyword evidence="3" id="KW-1185">Reference proteome</keyword>
<keyword evidence="1" id="KW-0812">Transmembrane</keyword>
<dbReference type="RefSeq" id="WP_050355565.1">
    <property type="nucleotide sequence ID" value="NZ_LGSS01000009.1"/>
</dbReference>
<organism evidence="2 3">
    <name type="scientific">Gottschalkia purinilytica</name>
    <name type="common">Clostridium purinilyticum</name>
    <dbReference type="NCBI Taxonomy" id="1503"/>
    <lineage>
        <taxon>Bacteria</taxon>
        <taxon>Bacillati</taxon>
        <taxon>Bacillota</taxon>
        <taxon>Tissierellia</taxon>
        <taxon>Tissierellales</taxon>
        <taxon>Gottschalkiaceae</taxon>
        <taxon>Gottschalkia</taxon>
    </lineage>
</organism>
<name>A0A0L0W9S9_GOTPU</name>
<feature type="transmembrane region" description="Helical" evidence="1">
    <location>
        <begin position="210"/>
        <end position="231"/>
    </location>
</feature>
<evidence type="ECO:0000313" key="2">
    <source>
        <dbReference type="EMBL" id="KNF08201.1"/>
    </source>
</evidence>
<dbReference type="AlphaFoldDB" id="A0A0L0W9S9"/>
<feature type="transmembrane region" description="Helical" evidence="1">
    <location>
        <begin position="12"/>
        <end position="33"/>
    </location>
</feature>
<evidence type="ECO:0008006" key="4">
    <source>
        <dbReference type="Google" id="ProtNLM"/>
    </source>
</evidence>
<feature type="transmembrane region" description="Helical" evidence="1">
    <location>
        <begin position="139"/>
        <end position="155"/>
    </location>
</feature>
<dbReference type="Pfam" id="PF12730">
    <property type="entry name" value="ABC2_membrane_4"/>
    <property type="match status" value="1"/>
</dbReference>
<dbReference type="CDD" id="cd21809">
    <property type="entry name" value="ABC-2_lan_permease-like"/>
    <property type="match status" value="1"/>
</dbReference>
<evidence type="ECO:0000256" key="1">
    <source>
        <dbReference type="SAM" id="Phobius"/>
    </source>
</evidence>
<feature type="transmembrane region" description="Helical" evidence="1">
    <location>
        <begin position="53"/>
        <end position="73"/>
    </location>
</feature>
<accession>A0A0L0W9S9</accession>
<proteinExistence type="predicted"/>
<evidence type="ECO:0000313" key="3">
    <source>
        <dbReference type="Proteomes" id="UP000037267"/>
    </source>
</evidence>
<dbReference type="Proteomes" id="UP000037267">
    <property type="component" value="Unassembled WGS sequence"/>
</dbReference>
<keyword evidence="1" id="KW-0472">Membrane</keyword>
<keyword evidence="1" id="KW-1133">Transmembrane helix</keyword>
<dbReference type="OrthoDB" id="9781996at2"/>
<reference evidence="3" key="1">
    <citation type="submission" date="2015-07" db="EMBL/GenBank/DDBJ databases">
        <title>Draft genome sequence of the purine-degrading Gottschalkia purinilyticum DSM 1384 (formerly Clostridium purinilyticum).</title>
        <authorList>
            <person name="Poehlein A."/>
            <person name="Schiel-Bengelsdorf B."/>
            <person name="Bengelsdorf F.R."/>
            <person name="Daniel R."/>
            <person name="Duerre P."/>
        </authorList>
    </citation>
    <scope>NUCLEOTIDE SEQUENCE [LARGE SCALE GENOMIC DNA]</scope>
    <source>
        <strain evidence="3">DSM 1384</strain>
    </source>
</reference>
<feature type="transmembrane region" description="Helical" evidence="1">
    <location>
        <begin position="94"/>
        <end position="119"/>
    </location>
</feature>
<dbReference type="EMBL" id="LGSS01000009">
    <property type="protein sequence ID" value="KNF08201.1"/>
    <property type="molecule type" value="Genomic_DNA"/>
</dbReference>
<protein>
    <recommendedName>
        <fullName evidence="4">ABC-2 family transporter protein</fullName>
    </recommendedName>
</protein>
<feature type="transmembrane region" description="Helical" evidence="1">
    <location>
        <begin position="162"/>
        <end position="180"/>
    </location>
</feature>
<dbReference type="STRING" id="1503.CLPU_9c00970"/>
<comment type="caution">
    <text evidence="2">The sequence shown here is derived from an EMBL/GenBank/DDBJ whole genome shotgun (WGS) entry which is preliminary data.</text>
</comment>
<gene>
    <name evidence="2" type="ORF">CLPU_9c00970</name>
</gene>